<dbReference type="EMBL" id="JAABOA010000120">
    <property type="protein sequence ID" value="KAF9585800.1"/>
    <property type="molecule type" value="Genomic_DNA"/>
</dbReference>
<dbReference type="InterPro" id="IPR020846">
    <property type="entry name" value="MFS_dom"/>
</dbReference>
<comment type="caution">
    <text evidence="9">The sequence shown here is derived from an EMBL/GenBank/DDBJ whole genome shotgun (WGS) entry which is preliminary data.</text>
</comment>
<feature type="transmembrane region" description="Helical" evidence="7">
    <location>
        <begin position="308"/>
        <end position="325"/>
    </location>
</feature>
<dbReference type="PROSITE" id="PS50850">
    <property type="entry name" value="MFS"/>
    <property type="match status" value="1"/>
</dbReference>
<gene>
    <name evidence="9" type="ORF">BGW38_000700</name>
</gene>
<dbReference type="GO" id="GO:0016020">
    <property type="term" value="C:membrane"/>
    <property type="evidence" value="ECO:0007669"/>
    <property type="project" value="UniProtKB-SubCell"/>
</dbReference>
<name>A0A9P6G3Y5_9FUNG</name>
<dbReference type="InterPro" id="IPR011701">
    <property type="entry name" value="MFS"/>
</dbReference>
<feature type="compositionally biased region" description="Low complexity" evidence="6">
    <location>
        <begin position="14"/>
        <end position="29"/>
    </location>
</feature>
<feature type="transmembrane region" description="Helical" evidence="7">
    <location>
        <begin position="372"/>
        <end position="390"/>
    </location>
</feature>
<dbReference type="Proteomes" id="UP000780801">
    <property type="component" value="Unassembled WGS sequence"/>
</dbReference>
<keyword evidence="2" id="KW-0813">Transport</keyword>
<proteinExistence type="predicted"/>
<keyword evidence="4 7" id="KW-1133">Transmembrane helix</keyword>
<feature type="transmembrane region" description="Helical" evidence="7">
    <location>
        <begin position="464"/>
        <end position="486"/>
    </location>
</feature>
<feature type="transmembrane region" description="Helical" evidence="7">
    <location>
        <begin position="436"/>
        <end position="458"/>
    </location>
</feature>
<evidence type="ECO:0000256" key="2">
    <source>
        <dbReference type="ARBA" id="ARBA00022448"/>
    </source>
</evidence>
<evidence type="ECO:0000313" key="9">
    <source>
        <dbReference type="EMBL" id="KAF9585800.1"/>
    </source>
</evidence>
<evidence type="ECO:0000313" key="10">
    <source>
        <dbReference type="Proteomes" id="UP000780801"/>
    </source>
</evidence>
<feature type="region of interest" description="Disordered" evidence="6">
    <location>
        <begin position="1"/>
        <end position="55"/>
    </location>
</feature>
<dbReference type="Pfam" id="PF07690">
    <property type="entry name" value="MFS_1"/>
    <property type="match status" value="1"/>
</dbReference>
<evidence type="ECO:0000256" key="6">
    <source>
        <dbReference type="SAM" id="MobiDB-lite"/>
    </source>
</evidence>
<evidence type="ECO:0000259" key="8">
    <source>
        <dbReference type="PROSITE" id="PS50850"/>
    </source>
</evidence>
<feature type="region of interest" description="Disordered" evidence="6">
    <location>
        <begin position="271"/>
        <end position="298"/>
    </location>
</feature>
<evidence type="ECO:0000256" key="5">
    <source>
        <dbReference type="ARBA" id="ARBA00023136"/>
    </source>
</evidence>
<feature type="compositionally biased region" description="Low complexity" evidence="6">
    <location>
        <begin position="275"/>
        <end position="298"/>
    </location>
</feature>
<dbReference type="PANTHER" id="PTHR23506">
    <property type="entry name" value="GH10249P"/>
    <property type="match status" value="1"/>
</dbReference>
<keyword evidence="3 7" id="KW-0812">Transmembrane</keyword>
<keyword evidence="10" id="KW-1185">Reference proteome</keyword>
<comment type="subcellular location">
    <subcellularLocation>
        <location evidence="1">Membrane</location>
        <topology evidence="1">Multi-pass membrane protein</topology>
    </subcellularLocation>
</comment>
<accession>A0A9P6G3Y5</accession>
<feature type="transmembrane region" description="Helical" evidence="7">
    <location>
        <begin position="345"/>
        <end position="365"/>
    </location>
</feature>
<feature type="transmembrane region" description="Helical" evidence="7">
    <location>
        <begin position="87"/>
        <end position="106"/>
    </location>
</feature>
<dbReference type="OrthoDB" id="5086884at2759"/>
<evidence type="ECO:0000256" key="4">
    <source>
        <dbReference type="ARBA" id="ARBA00022989"/>
    </source>
</evidence>
<protein>
    <recommendedName>
        <fullName evidence="8">Major facilitator superfamily (MFS) profile domain-containing protein</fullName>
    </recommendedName>
</protein>
<feature type="transmembrane region" description="Helical" evidence="7">
    <location>
        <begin position="232"/>
        <end position="251"/>
    </location>
</feature>
<feature type="transmembrane region" description="Helical" evidence="7">
    <location>
        <begin position="126"/>
        <end position="145"/>
    </location>
</feature>
<evidence type="ECO:0000256" key="7">
    <source>
        <dbReference type="SAM" id="Phobius"/>
    </source>
</evidence>
<dbReference type="InterPro" id="IPR036259">
    <property type="entry name" value="MFS_trans_sf"/>
</dbReference>
<dbReference type="CDD" id="cd17325">
    <property type="entry name" value="MFS_MdtG_SLC18_like"/>
    <property type="match status" value="1"/>
</dbReference>
<dbReference type="Gene3D" id="1.20.1250.20">
    <property type="entry name" value="MFS general substrate transporter like domains"/>
    <property type="match status" value="2"/>
</dbReference>
<evidence type="ECO:0000256" key="3">
    <source>
        <dbReference type="ARBA" id="ARBA00022692"/>
    </source>
</evidence>
<sequence length="543" mass="58575">MPDTSKTPNVEVGSPAYATSLSSSSSSASQPTMTLNPVGHHSTSSPPAHPSVNDTDLEKTIDQNVDEDEVDDSKDSAFTRFRRSKQFLSFTVSLAIFVDLLCYGIIMPLTPFIIENLGLDSTANGGLIACYAVGLLVSSPVAGVISDRMANRRLPMVIGLLSLLLSTILFMEAMNHFWVCTMMTLGFALLSDTFPANQLGTEMGKVLIGQSLGLMAGPPLGGILKEHIGPRAPYIFCLILIAIDLIARLLIIEPRSDKIKAIRAFQKLQQQGGPQSAADPQSTTASTTTNSNPKKSSTIKGLLKNKRLVTALLISFVNAFLVAALEPVMPLYFSKRFNLSETQIGLTFLAISLPTFVSPLAGWFSDRHGAKLMSATAVFFCAIFVVAFGIPGMPLWALMIFLVGIGATCAIYITPVLGEISAVVRVTGDGDGFARAFALFNMVFSLGMVAGPLLGSLIYQKTSMLWTCVLVGVICLVATPLVLLYIGGKEQKLLDQVQYEKDMQDQSDMLDRIRHETEGRIEVISMTTTKTDDPAELSVKQKV</sequence>
<feature type="transmembrane region" description="Helical" evidence="7">
    <location>
        <begin position="157"/>
        <end position="179"/>
    </location>
</feature>
<dbReference type="PANTHER" id="PTHR23506:SF23">
    <property type="entry name" value="GH10249P"/>
    <property type="match status" value="1"/>
</dbReference>
<dbReference type="AlphaFoldDB" id="A0A9P6G3Y5"/>
<feature type="transmembrane region" description="Helical" evidence="7">
    <location>
        <begin position="396"/>
        <end position="424"/>
    </location>
</feature>
<organism evidence="9 10">
    <name type="scientific">Lunasporangiospora selenospora</name>
    <dbReference type="NCBI Taxonomy" id="979761"/>
    <lineage>
        <taxon>Eukaryota</taxon>
        <taxon>Fungi</taxon>
        <taxon>Fungi incertae sedis</taxon>
        <taxon>Mucoromycota</taxon>
        <taxon>Mortierellomycotina</taxon>
        <taxon>Mortierellomycetes</taxon>
        <taxon>Mortierellales</taxon>
        <taxon>Mortierellaceae</taxon>
        <taxon>Lunasporangiospora</taxon>
    </lineage>
</organism>
<evidence type="ECO:0000256" key="1">
    <source>
        <dbReference type="ARBA" id="ARBA00004141"/>
    </source>
</evidence>
<dbReference type="InterPro" id="IPR050930">
    <property type="entry name" value="MFS_Vesicular_Transporter"/>
</dbReference>
<dbReference type="GO" id="GO:0022857">
    <property type="term" value="F:transmembrane transporter activity"/>
    <property type="evidence" value="ECO:0007669"/>
    <property type="project" value="InterPro"/>
</dbReference>
<feature type="domain" description="Major facilitator superfamily (MFS) profile" evidence="8">
    <location>
        <begin position="88"/>
        <end position="490"/>
    </location>
</feature>
<dbReference type="SUPFAM" id="SSF103473">
    <property type="entry name" value="MFS general substrate transporter"/>
    <property type="match status" value="1"/>
</dbReference>
<reference evidence="9" key="1">
    <citation type="journal article" date="2020" name="Fungal Divers.">
        <title>Resolving the Mortierellaceae phylogeny through synthesis of multi-gene phylogenetics and phylogenomics.</title>
        <authorList>
            <person name="Vandepol N."/>
            <person name="Liber J."/>
            <person name="Desiro A."/>
            <person name="Na H."/>
            <person name="Kennedy M."/>
            <person name="Barry K."/>
            <person name="Grigoriev I.V."/>
            <person name="Miller A.N."/>
            <person name="O'Donnell K."/>
            <person name="Stajich J.E."/>
            <person name="Bonito G."/>
        </authorList>
    </citation>
    <scope>NUCLEOTIDE SEQUENCE</scope>
    <source>
        <strain evidence="9">KOD1015</strain>
    </source>
</reference>
<keyword evidence="5 7" id="KW-0472">Membrane</keyword>